<dbReference type="InterPro" id="IPR027417">
    <property type="entry name" value="P-loop_NTPase"/>
</dbReference>
<evidence type="ECO:0000313" key="1">
    <source>
        <dbReference type="EMBL" id="CAB4747880.1"/>
    </source>
</evidence>
<proteinExistence type="predicted"/>
<name>A0A6J6TKN4_9ZZZZ</name>
<accession>A0A6J6TKN4</accession>
<dbReference type="AlphaFoldDB" id="A0A6J6TKN4"/>
<dbReference type="Gene3D" id="3.40.50.300">
    <property type="entry name" value="P-loop containing nucleotide triphosphate hydrolases"/>
    <property type="match status" value="1"/>
</dbReference>
<gene>
    <name evidence="1" type="ORF">UFOPK2852_00067</name>
</gene>
<dbReference type="SUPFAM" id="SSF52540">
    <property type="entry name" value="P-loop containing nucleoside triphosphate hydrolases"/>
    <property type="match status" value="1"/>
</dbReference>
<protein>
    <submittedName>
        <fullName evidence="1">Unannotated protein</fullName>
    </submittedName>
</protein>
<dbReference type="EMBL" id="CAEZZJ010000002">
    <property type="protein sequence ID" value="CAB4747880.1"/>
    <property type="molecule type" value="Genomic_DNA"/>
</dbReference>
<reference evidence="1" key="1">
    <citation type="submission" date="2020-05" db="EMBL/GenBank/DDBJ databases">
        <authorList>
            <person name="Chiriac C."/>
            <person name="Salcher M."/>
            <person name="Ghai R."/>
            <person name="Kavagutti S V."/>
        </authorList>
    </citation>
    <scope>NUCLEOTIDE SEQUENCE</scope>
</reference>
<sequence>MQSEIPQLQVITAISDADCEDFVSQLLFSQGWSIIFRAIDMTGLADFLTERTGALRTVVIYKSDLPEFDQEVLNQFLTPKVTQICIDNIETNSHKLMTHIRGQLRLPLIIESSSVGESANLGKAGKLSNSNSSLVSPKAPCVITITGTVGAPGRSSVALNIANYLAESSTVNIYDADSRAPALDYLLGRAIKSCENLSLINISTLTKSAEAVIADESRISVVDLGPLPPLEEVVNDRRWQAGFINRTLEETTTLIYLCKSNGLSLIRLEQFISQFPVLLRKLPIIYILNQSRSTREGRALANRFTKICNGEISFILPANEQINTNLAVPAKRESAFGKTIAEIGRIAQLVK</sequence>
<organism evidence="1">
    <name type="scientific">freshwater metagenome</name>
    <dbReference type="NCBI Taxonomy" id="449393"/>
    <lineage>
        <taxon>unclassified sequences</taxon>
        <taxon>metagenomes</taxon>
        <taxon>ecological metagenomes</taxon>
    </lineage>
</organism>